<keyword evidence="3" id="KW-1185">Reference proteome</keyword>
<dbReference type="Proteomes" id="UP001501822">
    <property type="component" value="Unassembled WGS sequence"/>
</dbReference>
<proteinExistence type="predicted"/>
<sequence>MVPVRDRAGTPYEVTLELRVDGRSFGVVGERCGYSLATLARRVADARAGGSPVARAWPDPADRFPEPAAATAPGASEDHCFGTREPELFAFRRRDRADTPGTAELRCTLRTSYAWLSAPDHHGGEWRLSRRAVVEAWGPEGHGVRAVLTSAELADLLTTLVVEARLVGADYRDVLTSSPVSARHAPSGAIIDC</sequence>
<evidence type="ECO:0000313" key="2">
    <source>
        <dbReference type="EMBL" id="GAA0356307.1"/>
    </source>
</evidence>
<dbReference type="EMBL" id="BAAABM010000047">
    <property type="protein sequence ID" value="GAA0356307.1"/>
    <property type="molecule type" value="Genomic_DNA"/>
</dbReference>
<organism evidence="2 3">
    <name type="scientific">Actinoallomurus spadix</name>
    <dbReference type="NCBI Taxonomy" id="79912"/>
    <lineage>
        <taxon>Bacteria</taxon>
        <taxon>Bacillati</taxon>
        <taxon>Actinomycetota</taxon>
        <taxon>Actinomycetes</taxon>
        <taxon>Streptosporangiales</taxon>
        <taxon>Thermomonosporaceae</taxon>
        <taxon>Actinoallomurus</taxon>
    </lineage>
</organism>
<name>A0ABP3GW63_9ACTN</name>
<evidence type="ECO:0000256" key="1">
    <source>
        <dbReference type="SAM" id="MobiDB-lite"/>
    </source>
</evidence>
<comment type="caution">
    <text evidence="2">The sequence shown here is derived from an EMBL/GenBank/DDBJ whole genome shotgun (WGS) entry which is preliminary data.</text>
</comment>
<reference evidence="3" key="1">
    <citation type="journal article" date="2019" name="Int. J. Syst. Evol. Microbiol.">
        <title>The Global Catalogue of Microorganisms (GCM) 10K type strain sequencing project: providing services to taxonomists for standard genome sequencing and annotation.</title>
        <authorList>
            <consortium name="The Broad Institute Genomics Platform"/>
            <consortium name="The Broad Institute Genome Sequencing Center for Infectious Disease"/>
            <person name="Wu L."/>
            <person name="Ma J."/>
        </authorList>
    </citation>
    <scope>NUCLEOTIDE SEQUENCE [LARGE SCALE GENOMIC DNA]</scope>
    <source>
        <strain evidence="3">JCM 3146</strain>
    </source>
</reference>
<evidence type="ECO:0000313" key="3">
    <source>
        <dbReference type="Proteomes" id="UP001501822"/>
    </source>
</evidence>
<protein>
    <submittedName>
        <fullName evidence="2">Uncharacterized protein</fullName>
    </submittedName>
</protein>
<accession>A0ABP3GW63</accession>
<feature type="region of interest" description="Disordered" evidence="1">
    <location>
        <begin position="50"/>
        <end position="77"/>
    </location>
</feature>
<gene>
    <name evidence="2" type="ORF">GCM10010151_52420</name>
</gene>